<name>A0A0V0GYX1_SOLCH</name>
<sequence length="134" mass="14373">MCLAMVCCSSSFLAPTTLSTIFPSLMNMKVGIASTAQSVATDFNSSTSTFRKVTVGIFLANSARNGAMNLQGPHQEAVKSTTISFLLSIPFWRCWFHSSTLWTPKTCPSSAISLSCSFSMGFAKISLPNKKAPT</sequence>
<evidence type="ECO:0000256" key="1">
    <source>
        <dbReference type="SAM" id="SignalP"/>
    </source>
</evidence>
<evidence type="ECO:0000313" key="2">
    <source>
        <dbReference type="EMBL" id="JAP13313.1"/>
    </source>
</evidence>
<protein>
    <submittedName>
        <fullName evidence="2">Putative ovule protein</fullName>
    </submittedName>
</protein>
<keyword evidence="1" id="KW-0732">Signal</keyword>
<organism evidence="2">
    <name type="scientific">Solanum chacoense</name>
    <name type="common">Chaco potato</name>
    <dbReference type="NCBI Taxonomy" id="4108"/>
    <lineage>
        <taxon>Eukaryota</taxon>
        <taxon>Viridiplantae</taxon>
        <taxon>Streptophyta</taxon>
        <taxon>Embryophyta</taxon>
        <taxon>Tracheophyta</taxon>
        <taxon>Spermatophyta</taxon>
        <taxon>Magnoliopsida</taxon>
        <taxon>eudicotyledons</taxon>
        <taxon>Gunneridae</taxon>
        <taxon>Pentapetalae</taxon>
        <taxon>asterids</taxon>
        <taxon>lamiids</taxon>
        <taxon>Solanales</taxon>
        <taxon>Solanaceae</taxon>
        <taxon>Solanoideae</taxon>
        <taxon>Solaneae</taxon>
        <taxon>Solanum</taxon>
    </lineage>
</organism>
<dbReference type="EMBL" id="GEDG01028251">
    <property type="protein sequence ID" value="JAP13313.1"/>
    <property type="molecule type" value="Transcribed_RNA"/>
</dbReference>
<proteinExistence type="predicted"/>
<accession>A0A0V0GYX1</accession>
<dbReference type="AlphaFoldDB" id="A0A0V0GYX1"/>
<reference evidence="2" key="1">
    <citation type="submission" date="2015-12" db="EMBL/GenBank/DDBJ databases">
        <title>Gene expression during late stages of embryo sac development: a critical building block for successful pollen-pistil interactions.</title>
        <authorList>
            <person name="Liu Y."/>
            <person name="Joly V."/>
            <person name="Sabar M."/>
            <person name="Matton D.P."/>
        </authorList>
    </citation>
    <scope>NUCLEOTIDE SEQUENCE</scope>
</reference>
<feature type="non-terminal residue" evidence="2">
    <location>
        <position position="134"/>
    </location>
</feature>
<feature type="signal peptide" evidence="1">
    <location>
        <begin position="1"/>
        <end position="19"/>
    </location>
</feature>
<feature type="chain" id="PRO_5006865613" evidence="1">
    <location>
        <begin position="20"/>
        <end position="134"/>
    </location>
</feature>